<dbReference type="AlphaFoldDB" id="A0A0G1UA16"/>
<evidence type="ECO:0000313" key="1">
    <source>
        <dbReference type="EMBL" id="KKU90954.1"/>
    </source>
</evidence>
<gene>
    <name evidence="1" type="ORF">UY23_C0005G0050</name>
</gene>
<comment type="caution">
    <text evidence="1">The sequence shown here is derived from an EMBL/GenBank/DDBJ whole genome shotgun (WGS) entry which is preliminary data.</text>
</comment>
<organism evidence="1 2">
    <name type="scientific">Candidatus Jorgensenbacteria bacterium GW2011_GWA1_48_11</name>
    <dbReference type="NCBI Taxonomy" id="1618660"/>
    <lineage>
        <taxon>Bacteria</taxon>
        <taxon>Candidatus Joergenseniibacteriota</taxon>
    </lineage>
</organism>
<dbReference type="Proteomes" id="UP000034956">
    <property type="component" value="Unassembled WGS sequence"/>
</dbReference>
<accession>A0A0G1UA16</accession>
<protein>
    <submittedName>
        <fullName evidence="1">Epidermal growth factor receptor</fullName>
    </submittedName>
</protein>
<evidence type="ECO:0000313" key="2">
    <source>
        <dbReference type="Proteomes" id="UP000034956"/>
    </source>
</evidence>
<keyword evidence="1" id="KW-0675">Receptor</keyword>
<dbReference type="EMBL" id="LCPF01000005">
    <property type="protein sequence ID" value="KKU90954.1"/>
    <property type="molecule type" value="Genomic_DNA"/>
</dbReference>
<name>A0A0G1UA16_9BACT</name>
<proteinExistence type="predicted"/>
<sequence length="568" mass="66513">MNKETRQCQNCKRDFVIDPEDFDFYGKIQVPPPTFCPDCRFQRRLLFWNPITLYRRTCDLCHKLNISVYPSDVPYKVYCPSCWWSDNWDPLSYGRNYDFGRPFFEQLNELWHEVPLLGLSADLVTVQNSPFNHDIGHSKNCYLLFQANYNEDCAYGYYIGYSQTMFDCTAIMESQMGYDSMHSYKTNRCIGSRHQLSESVDCVFCRDCQNCQNCFGSANLKNKKYYIFNKPYSKEDYFKEIGKYDLGSYKVYKTVQEKAEKHWQTQIPKSEYNEFAENCTGPNVFFSKNAKDCIEVYNAEDCRYLFRMWGPSNKDCYDVSMWGDNLSLSYESGVLGENSTLVFFSHELGTNLSDAQYCKSSTGGAHHFGCVSVKRGNYCIFNKQYSKEDFEKLRARIIEQMNDKPFVDARGNVYRYGEFFPPEFSPYAYNVTLAQNFFPLTKNETLAKKYGWWESEQSEYERTIKAADLPDHIKETPDSILKEKIACSNCGRAYRIIEMELAFHRQMNVPLSRECPHCRINEKLNIWVKDNSRNPRVCAGCGKSMESPYNEEEAAKVFCRQCYLKEIA</sequence>
<reference evidence="1 2" key="1">
    <citation type="journal article" date="2015" name="Nature">
        <title>rRNA introns, odd ribosomes, and small enigmatic genomes across a large radiation of phyla.</title>
        <authorList>
            <person name="Brown C.T."/>
            <person name="Hug L.A."/>
            <person name="Thomas B.C."/>
            <person name="Sharon I."/>
            <person name="Castelle C.J."/>
            <person name="Singh A."/>
            <person name="Wilkins M.J."/>
            <person name="Williams K.H."/>
            <person name="Banfield J.F."/>
        </authorList>
    </citation>
    <scope>NUCLEOTIDE SEQUENCE [LARGE SCALE GENOMIC DNA]</scope>
</reference>